<reference evidence="8 9" key="1">
    <citation type="submission" date="2015-09" db="EMBL/GenBank/DDBJ databases">
        <title>Complete genome sequence of Defluviimonas alba cai42t isolated from an oilfield in Xinjiang.</title>
        <authorList>
            <person name="Geng S."/>
            <person name="Pan X."/>
            <person name="Wu X."/>
        </authorList>
    </citation>
    <scope>NUCLEOTIDE SEQUENCE [LARGE SCALE GENOMIC DNA]</scope>
    <source>
        <strain evidence="9">cai42</strain>
    </source>
</reference>
<dbReference type="PROSITE" id="PS51257">
    <property type="entry name" value="PROKAR_LIPOPROTEIN"/>
    <property type="match status" value="1"/>
</dbReference>
<proteinExistence type="inferred from homology"/>
<dbReference type="EMBL" id="CP012661">
    <property type="protein sequence ID" value="AMY70278.1"/>
    <property type="molecule type" value="Genomic_DNA"/>
</dbReference>
<feature type="domain" description="Fe/B12 periplasmic-binding" evidence="7">
    <location>
        <begin position="42"/>
        <end position="300"/>
    </location>
</feature>
<organism evidence="8 9">
    <name type="scientific">Frigidibacter mobilis</name>
    <dbReference type="NCBI Taxonomy" id="1335048"/>
    <lineage>
        <taxon>Bacteria</taxon>
        <taxon>Pseudomonadati</taxon>
        <taxon>Pseudomonadota</taxon>
        <taxon>Alphaproteobacteria</taxon>
        <taxon>Rhodobacterales</taxon>
        <taxon>Paracoccaceae</taxon>
        <taxon>Frigidibacter</taxon>
    </lineage>
</organism>
<name>A0A159Z6X3_9RHOB</name>
<comment type="similarity">
    <text evidence="2">Belongs to the bacterial solute-binding protein 8 family.</text>
</comment>
<dbReference type="AlphaFoldDB" id="A0A159Z6X3"/>
<dbReference type="InterPro" id="IPR002491">
    <property type="entry name" value="ABC_transptr_periplasmic_BD"/>
</dbReference>
<keyword evidence="4" id="KW-0406">Ion transport</keyword>
<dbReference type="GO" id="GO:1901678">
    <property type="term" value="P:iron coordination entity transport"/>
    <property type="evidence" value="ECO:0007669"/>
    <property type="project" value="UniProtKB-ARBA"/>
</dbReference>
<dbReference type="InterPro" id="IPR051313">
    <property type="entry name" value="Bact_iron-sidero_bind"/>
</dbReference>
<evidence type="ECO:0000256" key="5">
    <source>
        <dbReference type="ARBA" id="ARBA00022729"/>
    </source>
</evidence>
<keyword evidence="5 6" id="KW-0732">Signal</keyword>
<dbReference type="GO" id="GO:0030288">
    <property type="term" value="C:outer membrane-bounded periplasmic space"/>
    <property type="evidence" value="ECO:0007669"/>
    <property type="project" value="TreeGrafter"/>
</dbReference>
<dbReference type="PROSITE" id="PS50983">
    <property type="entry name" value="FE_B12_PBP"/>
    <property type="match status" value="1"/>
</dbReference>
<evidence type="ECO:0000256" key="4">
    <source>
        <dbReference type="ARBA" id="ARBA00022496"/>
    </source>
</evidence>
<dbReference type="OrthoDB" id="63946at2"/>
<evidence type="ECO:0000313" key="9">
    <source>
        <dbReference type="Proteomes" id="UP000076128"/>
    </source>
</evidence>
<accession>A0A159Z6X3</accession>
<comment type="subcellular location">
    <subcellularLocation>
        <location evidence="1">Cell envelope</location>
    </subcellularLocation>
</comment>
<dbReference type="Gene3D" id="3.40.50.1980">
    <property type="entry name" value="Nitrogenase molybdenum iron protein domain"/>
    <property type="match status" value="2"/>
</dbReference>
<dbReference type="Proteomes" id="UP000076128">
    <property type="component" value="Chromosome"/>
</dbReference>
<evidence type="ECO:0000256" key="6">
    <source>
        <dbReference type="SAM" id="SignalP"/>
    </source>
</evidence>
<dbReference type="PANTHER" id="PTHR30532">
    <property type="entry name" value="IRON III DICITRATE-BINDING PERIPLASMIC PROTEIN"/>
    <property type="match status" value="1"/>
</dbReference>
<dbReference type="KEGG" id="daa:AKL17_3045"/>
<evidence type="ECO:0000256" key="2">
    <source>
        <dbReference type="ARBA" id="ARBA00008814"/>
    </source>
</evidence>
<keyword evidence="4" id="KW-0410">Iron transport</keyword>
<dbReference type="InterPro" id="IPR033870">
    <property type="entry name" value="FatB"/>
</dbReference>
<dbReference type="CDD" id="cd01140">
    <property type="entry name" value="FatB"/>
    <property type="match status" value="1"/>
</dbReference>
<keyword evidence="3" id="KW-0813">Transport</keyword>
<dbReference type="STRING" id="1335048.AKL17_3045"/>
<dbReference type="PANTHER" id="PTHR30532:SF28">
    <property type="entry name" value="PETROBACTIN-BINDING PROTEIN YCLQ"/>
    <property type="match status" value="1"/>
</dbReference>
<keyword evidence="9" id="KW-1185">Reference proteome</keyword>
<keyword evidence="4" id="KW-0408">Iron</keyword>
<evidence type="ECO:0000256" key="1">
    <source>
        <dbReference type="ARBA" id="ARBA00004196"/>
    </source>
</evidence>
<protein>
    <submittedName>
        <fullName evidence="8">Ferrichrome ABC transporter periplasmic ferrichrome-binding protein FhuD</fullName>
    </submittedName>
</protein>
<dbReference type="Pfam" id="PF01497">
    <property type="entry name" value="Peripla_BP_2"/>
    <property type="match status" value="1"/>
</dbReference>
<feature type="chain" id="PRO_5007811743" evidence="6">
    <location>
        <begin position="23"/>
        <end position="301"/>
    </location>
</feature>
<sequence length="301" mass="31070">MKRFSWAGLVAAAILSCSPVLAQTVTVDSARGAVEVAVRPETVAVFDIAALDTIHALGITPAGVPDKLYVPYLADLAGAAKPVGTLFEPDLEALAALGPDLIVLGGRSSTRFDAVSALAPTLDMTIWEDLVAEARARIGAYGAIFGVEDKARELQAALDARLAETAQAAAGKGSALIVMTNGPKVSAYGRGSRFGWLHTALDLPEAHQNLDPETHGDAISFEFIAEVNPDWLIVIDRGAAIGEAGGASATLDNALVQGTTAAQKQQIIYLSPAPIYIAGGGYSSMMQTLEELLAAFSGAAG</sequence>
<evidence type="ECO:0000313" key="8">
    <source>
        <dbReference type="EMBL" id="AMY70278.1"/>
    </source>
</evidence>
<evidence type="ECO:0000256" key="3">
    <source>
        <dbReference type="ARBA" id="ARBA00022448"/>
    </source>
</evidence>
<dbReference type="RefSeq" id="WP_066814471.1">
    <property type="nucleotide sequence ID" value="NZ_CP012661.1"/>
</dbReference>
<dbReference type="SUPFAM" id="SSF53807">
    <property type="entry name" value="Helical backbone' metal receptor"/>
    <property type="match status" value="1"/>
</dbReference>
<dbReference type="PATRIC" id="fig|1335048.3.peg.3162"/>
<feature type="signal peptide" evidence="6">
    <location>
        <begin position="1"/>
        <end position="22"/>
    </location>
</feature>
<evidence type="ECO:0000259" key="7">
    <source>
        <dbReference type="PROSITE" id="PS50983"/>
    </source>
</evidence>
<gene>
    <name evidence="8" type="ORF">AKL17_3045</name>
</gene>